<dbReference type="Pfam" id="PF08239">
    <property type="entry name" value="SH3_3"/>
    <property type="match status" value="1"/>
</dbReference>
<dbReference type="EMBL" id="RCZP01000002">
    <property type="protein sequence ID" value="TPG60273.1"/>
    <property type="molecule type" value="Genomic_DNA"/>
</dbReference>
<dbReference type="Proteomes" id="UP000317078">
    <property type="component" value="Unassembled WGS sequence"/>
</dbReference>
<accession>A0A502GHR6</accession>
<reference evidence="3 4" key="1">
    <citation type="journal article" date="2019" name="Environ. Microbiol.">
        <title>Species interactions and distinct microbial communities in high Arctic permafrost affected cryosols are associated with the CH4 and CO2 gas fluxes.</title>
        <authorList>
            <person name="Altshuler I."/>
            <person name="Hamel J."/>
            <person name="Turney S."/>
            <person name="Magnuson E."/>
            <person name="Levesque R."/>
            <person name="Greer C."/>
            <person name="Whyte L.G."/>
        </authorList>
    </citation>
    <scope>NUCLEOTIDE SEQUENCE [LARGE SCALE GENOMIC DNA]</scope>
    <source>
        <strain evidence="3 4">S9.3B</strain>
    </source>
</reference>
<evidence type="ECO:0000313" key="4">
    <source>
        <dbReference type="Proteomes" id="UP000317078"/>
    </source>
</evidence>
<evidence type="ECO:0000256" key="1">
    <source>
        <dbReference type="SAM" id="MobiDB-lite"/>
    </source>
</evidence>
<name>A0A502GHR6_9PROT</name>
<sequence length="265" mass="26653">MILAGLLALGGCWEEAPPKGQAAAAPRGGDVVAQVKVAAEERVRAVAREADTLRFRAVEAHRQAMPDTYAVCGQANVSGGAVFIPFVSVVKTAGGVTEVEQHIGRTNIEATRVYVELVSRCFDGGGPVQRAGGGTVSSPTPPLPNGLPILEQVGEGPAPATAPAVAPPGPTASAPAVPVQPSGGTLVMRQNGNLRASPGGGGAVLRVARPGAVLTIFGTAPGGWYQVGEGAPEGWIHGSVATVQPYGPEGAARRPLPLGSFASTQ</sequence>
<dbReference type="InterPro" id="IPR003646">
    <property type="entry name" value="SH3-like_bac-type"/>
</dbReference>
<dbReference type="AlphaFoldDB" id="A0A502GHR6"/>
<evidence type="ECO:0000313" key="3">
    <source>
        <dbReference type="EMBL" id="TPG60273.1"/>
    </source>
</evidence>
<comment type="caution">
    <text evidence="3">The sequence shown here is derived from an EMBL/GenBank/DDBJ whole genome shotgun (WGS) entry which is preliminary data.</text>
</comment>
<organism evidence="3 4">
    <name type="scientific">Muricoccus nepalensis</name>
    <dbReference type="NCBI Taxonomy" id="1854500"/>
    <lineage>
        <taxon>Bacteria</taxon>
        <taxon>Pseudomonadati</taxon>
        <taxon>Pseudomonadota</taxon>
        <taxon>Alphaproteobacteria</taxon>
        <taxon>Acetobacterales</taxon>
        <taxon>Roseomonadaceae</taxon>
        <taxon>Muricoccus</taxon>
    </lineage>
</organism>
<feature type="domain" description="SH3b" evidence="2">
    <location>
        <begin position="192"/>
        <end position="239"/>
    </location>
</feature>
<gene>
    <name evidence="3" type="ORF">EAH89_02465</name>
</gene>
<feature type="region of interest" description="Disordered" evidence="1">
    <location>
        <begin position="154"/>
        <end position="179"/>
    </location>
</feature>
<protein>
    <submittedName>
        <fullName evidence="3">SH3 domain-containing protein</fullName>
    </submittedName>
</protein>
<keyword evidence="4" id="KW-1185">Reference proteome</keyword>
<proteinExistence type="predicted"/>
<dbReference type="Gene3D" id="2.30.30.40">
    <property type="entry name" value="SH3 Domains"/>
    <property type="match status" value="1"/>
</dbReference>
<evidence type="ECO:0000259" key="2">
    <source>
        <dbReference type="Pfam" id="PF08239"/>
    </source>
</evidence>